<protein>
    <submittedName>
        <fullName evidence="1">Uncharacterized protein</fullName>
    </submittedName>
</protein>
<name>X1KSB6_9ZZZZ</name>
<accession>X1KSB6</accession>
<dbReference type="AlphaFoldDB" id="X1KSB6"/>
<evidence type="ECO:0000313" key="1">
    <source>
        <dbReference type="EMBL" id="GAH96500.1"/>
    </source>
</evidence>
<reference evidence="1" key="1">
    <citation type="journal article" date="2014" name="Front. Microbiol.">
        <title>High frequency of phylogenetically diverse reductive dehalogenase-homologous genes in deep subseafloor sedimentary metagenomes.</title>
        <authorList>
            <person name="Kawai M."/>
            <person name="Futagami T."/>
            <person name="Toyoda A."/>
            <person name="Takaki Y."/>
            <person name="Nishi S."/>
            <person name="Hori S."/>
            <person name="Arai W."/>
            <person name="Tsubouchi T."/>
            <person name="Morono Y."/>
            <person name="Uchiyama I."/>
            <person name="Ito T."/>
            <person name="Fujiyama A."/>
            <person name="Inagaki F."/>
            <person name="Takami H."/>
        </authorList>
    </citation>
    <scope>NUCLEOTIDE SEQUENCE</scope>
    <source>
        <strain evidence="1">Expedition CK06-06</strain>
    </source>
</reference>
<organism evidence="1">
    <name type="scientific">marine sediment metagenome</name>
    <dbReference type="NCBI Taxonomy" id="412755"/>
    <lineage>
        <taxon>unclassified sequences</taxon>
        <taxon>metagenomes</taxon>
        <taxon>ecological metagenomes</taxon>
    </lineage>
</organism>
<gene>
    <name evidence="1" type="ORF">S03H2_69321</name>
</gene>
<dbReference type="EMBL" id="BARU01045778">
    <property type="protein sequence ID" value="GAH96500.1"/>
    <property type="molecule type" value="Genomic_DNA"/>
</dbReference>
<sequence>AEIKWKIHLAWHVSIPEITIFMVGEHALVMLGPREGVPYFSEA</sequence>
<feature type="non-terminal residue" evidence="1">
    <location>
        <position position="1"/>
    </location>
</feature>
<proteinExistence type="predicted"/>
<comment type="caution">
    <text evidence="1">The sequence shown here is derived from an EMBL/GenBank/DDBJ whole genome shotgun (WGS) entry which is preliminary data.</text>
</comment>